<dbReference type="VEuPathDB" id="FungiDB:I7I52_10611"/>
<proteinExistence type="predicted"/>
<organism evidence="1 2">
    <name type="scientific">Ajellomyces capsulatus</name>
    <name type="common">Darling's disease fungus</name>
    <name type="synonym">Histoplasma capsulatum</name>
    <dbReference type="NCBI Taxonomy" id="5037"/>
    <lineage>
        <taxon>Eukaryota</taxon>
        <taxon>Fungi</taxon>
        <taxon>Dikarya</taxon>
        <taxon>Ascomycota</taxon>
        <taxon>Pezizomycotina</taxon>
        <taxon>Eurotiomycetes</taxon>
        <taxon>Eurotiomycetidae</taxon>
        <taxon>Onygenales</taxon>
        <taxon>Ajellomycetaceae</taxon>
        <taxon>Histoplasma</taxon>
    </lineage>
</organism>
<dbReference type="AlphaFoldDB" id="A0A8H7YZK4"/>
<evidence type="ECO:0000313" key="2">
    <source>
        <dbReference type="Proteomes" id="UP000670092"/>
    </source>
</evidence>
<protein>
    <submittedName>
        <fullName evidence="1">Uncharacterized protein</fullName>
    </submittedName>
</protein>
<dbReference type="Proteomes" id="UP000670092">
    <property type="component" value="Unassembled WGS sequence"/>
</dbReference>
<comment type="caution">
    <text evidence="1">The sequence shown here is derived from an EMBL/GenBank/DDBJ whole genome shotgun (WGS) entry which is preliminary data.</text>
</comment>
<reference evidence="1 2" key="1">
    <citation type="submission" date="2021-01" db="EMBL/GenBank/DDBJ databases">
        <title>Chromosome-level genome assembly of a human fungal pathogen reveals clustering of transcriptionally co-regulated genes.</title>
        <authorList>
            <person name="Voorhies M."/>
            <person name="Cohen S."/>
            <person name="Shea T.P."/>
            <person name="Petrus S."/>
            <person name="Munoz J.F."/>
            <person name="Poplawski S."/>
            <person name="Goldman W.E."/>
            <person name="Michael T."/>
            <person name="Cuomo C.A."/>
            <person name="Sil A."/>
            <person name="Beyhan S."/>
        </authorList>
    </citation>
    <scope>NUCLEOTIDE SEQUENCE [LARGE SCALE GENOMIC DNA]</scope>
    <source>
        <strain evidence="1 2">G184AR</strain>
    </source>
</reference>
<gene>
    <name evidence="1" type="ORF">I7I52_10611</name>
</gene>
<accession>A0A8H7YZK4</accession>
<evidence type="ECO:0000313" key="1">
    <source>
        <dbReference type="EMBL" id="KAG5300081.1"/>
    </source>
</evidence>
<sequence length="78" mass="8518">MNAGWVAETPMLKAATSSSVHTTARTWSTRLTNGDKGRSCLRTPNNRNCHENTADPVSVRLTVGTRRGAFELSQTTKL</sequence>
<dbReference type="EMBL" id="JAEVHI010000002">
    <property type="protein sequence ID" value="KAG5300081.1"/>
    <property type="molecule type" value="Genomic_DNA"/>
</dbReference>
<name>A0A8H7YZK4_AJECA</name>